<evidence type="ECO:0000256" key="1">
    <source>
        <dbReference type="ARBA" id="ARBA00001946"/>
    </source>
</evidence>
<feature type="domain" description="PIN" evidence="9">
    <location>
        <begin position="5"/>
        <end position="118"/>
    </location>
</feature>
<dbReference type="InterPro" id="IPR002716">
    <property type="entry name" value="PIN_dom"/>
</dbReference>
<dbReference type="Proteomes" id="UP001597417">
    <property type="component" value="Unassembled WGS sequence"/>
</dbReference>
<evidence type="ECO:0000256" key="7">
    <source>
        <dbReference type="ARBA" id="ARBA00038093"/>
    </source>
</evidence>
<keyword evidence="2 8" id="KW-1277">Toxin-antitoxin system</keyword>
<comment type="cofactor">
    <cofactor evidence="1 8">
        <name>Mg(2+)</name>
        <dbReference type="ChEBI" id="CHEBI:18420"/>
    </cofactor>
</comment>
<accession>A0ABW5FQU9</accession>
<dbReference type="EMBL" id="JBHUKR010000004">
    <property type="protein sequence ID" value="MFD2416177.1"/>
    <property type="molecule type" value="Genomic_DNA"/>
</dbReference>
<dbReference type="PANTHER" id="PTHR33653">
    <property type="entry name" value="RIBONUCLEASE VAPC2"/>
    <property type="match status" value="1"/>
</dbReference>
<organism evidence="10 11">
    <name type="scientific">Amycolatopsis pigmentata</name>
    <dbReference type="NCBI Taxonomy" id="450801"/>
    <lineage>
        <taxon>Bacteria</taxon>
        <taxon>Bacillati</taxon>
        <taxon>Actinomycetota</taxon>
        <taxon>Actinomycetes</taxon>
        <taxon>Pseudonocardiales</taxon>
        <taxon>Pseudonocardiaceae</taxon>
        <taxon>Amycolatopsis</taxon>
    </lineage>
</organism>
<gene>
    <name evidence="8" type="primary">vapC</name>
    <name evidence="10" type="ORF">ACFSXZ_07540</name>
</gene>
<sequence>MARLILDTGVLVAALRGRLDFGGFFDSDDVALPAVVIAEYLAGVHLDKDDGRAAAQRGFLEDVLAVVPVEDYTPEVARHHAVLLAEVTRLGAPRGTLDLIIAATARATGRVLVTTDGRARFGDLPGVDARVLPR</sequence>
<evidence type="ECO:0000256" key="2">
    <source>
        <dbReference type="ARBA" id="ARBA00022649"/>
    </source>
</evidence>
<reference evidence="11" key="1">
    <citation type="journal article" date="2019" name="Int. J. Syst. Evol. Microbiol.">
        <title>The Global Catalogue of Microorganisms (GCM) 10K type strain sequencing project: providing services to taxonomists for standard genome sequencing and annotation.</title>
        <authorList>
            <consortium name="The Broad Institute Genomics Platform"/>
            <consortium name="The Broad Institute Genome Sequencing Center for Infectious Disease"/>
            <person name="Wu L."/>
            <person name="Ma J."/>
        </authorList>
    </citation>
    <scope>NUCLEOTIDE SEQUENCE [LARGE SCALE GENOMIC DNA]</scope>
    <source>
        <strain evidence="11">CGMCC 4.7645</strain>
    </source>
</reference>
<keyword evidence="3 8" id="KW-0540">Nuclease</keyword>
<dbReference type="InterPro" id="IPR050556">
    <property type="entry name" value="Type_II_TA_system_RNase"/>
</dbReference>
<keyword evidence="8" id="KW-0800">Toxin</keyword>
<keyword evidence="5 8" id="KW-0378">Hydrolase</keyword>
<protein>
    <recommendedName>
        <fullName evidence="8">Ribonuclease VapC</fullName>
        <shortName evidence="8">RNase VapC</shortName>
        <ecNumber evidence="8">3.1.-.-</ecNumber>
    </recommendedName>
    <alternativeName>
        <fullName evidence="8">Toxin VapC</fullName>
    </alternativeName>
</protein>
<dbReference type="RefSeq" id="WP_378262649.1">
    <property type="nucleotide sequence ID" value="NZ_JBHUKR010000004.1"/>
</dbReference>
<dbReference type="Pfam" id="PF01850">
    <property type="entry name" value="PIN"/>
    <property type="match status" value="1"/>
</dbReference>
<dbReference type="InterPro" id="IPR029060">
    <property type="entry name" value="PIN-like_dom_sf"/>
</dbReference>
<keyword evidence="11" id="KW-1185">Reference proteome</keyword>
<evidence type="ECO:0000256" key="4">
    <source>
        <dbReference type="ARBA" id="ARBA00022723"/>
    </source>
</evidence>
<comment type="similarity">
    <text evidence="7 8">Belongs to the PINc/VapC protein family.</text>
</comment>
<feature type="binding site" evidence="8">
    <location>
        <position position="7"/>
    </location>
    <ligand>
        <name>Mg(2+)</name>
        <dbReference type="ChEBI" id="CHEBI:18420"/>
    </ligand>
</feature>
<dbReference type="SUPFAM" id="SSF88723">
    <property type="entry name" value="PIN domain-like"/>
    <property type="match status" value="1"/>
</dbReference>
<keyword evidence="6 8" id="KW-0460">Magnesium</keyword>
<comment type="caution">
    <text evidence="10">The sequence shown here is derived from an EMBL/GenBank/DDBJ whole genome shotgun (WGS) entry which is preliminary data.</text>
</comment>
<evidence type="ECO:0000313" key="11">
    <source>
        <dbReference type="Proteomes" id="UP001597417"/>
    </source>
</evidence>
<dbReference type="InterPro" id="IPR022907">
    <property type="entry name" value="VapC_family"/>
</dbReference>
<dbReference type="Gene3D" id="3.40.50.1010">
    <property type="entry name" value="5'-nuclease"/>
    <property type="match status" value="1"/>
</dbReference>
<comment type="function">
    <text evidence="8">Toxic component of a toxin-antitoxin (TA) system. An RNase.</text>
</comment>
<proteinExistence type="inferred from homology"/>
<name>A0ABW5FQU9_9PSEU</name>
<dbReference type="HAMAP" id="MF_00265">
    <property type="entry name" value="VapC_Nob1"/>
    <property type="match status" value="1"/>
</dbReference>
<feature type="binding site" evidence="8">
    <location>
        <position position="98"/>
    </location>
    <ligand>
        <name>Mg(2+)</name>
        <dbReference type="ChEBI" id="CHEBI:18420"/>
    </ligand>
</feature>
<evidence type="ECO:0000259" key="9">
    <source>
        <dbReference type="Pfam" id="PF01850"/>
    </source>
</evidence>
<evidence type="ECO:0000313" key="10">
    <source>
        <dbReference type="EMBL" id="MFD2416177.1"/>
    </source>
</evidence>
<evidence type="ECO:0000256" key="5">
    <source>
        <dbReference type="ARBA" id="ARBA00022801"/>
    </source>
</evidence>
<dbReference type="EC" id="3.1.-.-" evidence="8"/>
<dbReference type="PANTHER" id="PTHR33653:SF1">
    <property type="entry name" value="RIBONUCLEASE VAPC2"/>
    <property type="match status" value="1"/>
</dbReference>
<evidence type="ECO:0000256" key="6">
    <source>
        <dbReference type="ARBA" id="ARBA00022842"/>
    </source>
</evidence>
<evidence type="ECO:0000256" key="8">
    <source>
        <dbReference type="HAMAP-Rule" id="MF_00265"/>
    </source>
</evidence>
<evidence type="ECO:0000256" key="3">
    <source>
        <dbReference type="ARBA" id="ARBA00022722"/>
    </source>
</evidence>
<keyword evidence="4 8" id="KW-0479">Metal-binding</keyword>